<evidence type="ECO:0000313" key="1">
    <source>
        <dbReference type="EMBL" id="GAA4232614.1"/>
    </source>
</evidence>
<keyword evidence="2" id="KW-1185">Reference proteome</keyword>
<name>A0ABP8C2S4_9ACTN</name>
<dbReference type="EMBL" id="BAABAS010000006">
    <property type="protein sequence ID" value="GAA4232614.1"/>
    <property type="molecule type" value="Genomic_DNA"/>
</dbReference>
<proteinExistence type="predicted"/>
<gene>
    <name evidence="1" type="ORF">GCM10022254_33010</name>
</gene>
<dbReference type="Proteomes" id="UP001501710">
    <property type="component" value="Unassembled WGS sequence"/>
</dbReference>
<evidence type="ECO:0000313" key="2">
    <source>
        <dbReference type="Proteomes" id="UP001501710"/>
    </source>
</evidence>
<protein>
    <recommendedName>
        <fullName evidence="3">Excreted virulence factor EspC, type VII ESX diderm</fullName>
    </recommendedName>
</protein>
<accession>A0ABP8C2S4</accession>
<dbReference type="Gene3D" id="1.10.287.1060">
    <property type="entry name" value="ESAT-6-like"/>
    <property type="match status" value="1"/>
</dbReference>
<organism evidence="1 2">
    <name type="scientific">Actinomadura meridiana</name>
    <dbReference type="NCBI Taxonomy" id="559626"/>
    <lineage>
        <taxon>Bacteria</taxon>
        <taxon>Bacillati</taxon>
        <taxon>Actinomycetota</taxon>
        <taxon>Actinomycetes</taxon>
        <taxon>Streptosporangiales</taxon>
        <taxon>Thermomonosporaceae</taxon>
        <taxon>Actinomadura</taxon>
    </lineage>
</organism>
<evidence type="ECO:0008006" key="3">
    <source>
        <dbReference type="Google" id="ProtNLM"/>
    </source>
</evidence>
<dbReference type="RefSeq" id="WP_344897060.1">
    <property type="nucleotide sequence ID" value="NZ_BAABAS010000006.1"/>
</dbReference>
<comment type="caution">
    <text evidence="1">The sequence shown here is derived from an EMBL/GenBank/DDBJ whole genome shotgun (WGS) entry which is preliminary data.</text>
</comment>
<reference evidence="2" key="1">
    <citation type="journal article" date="2019" name="Int. J. Syst. Evol. Microbiol.">
        <title>The Global Catalogue of Microorganisms (GCM) 10K type strain sequencing project: providing services to taxonomists for standard genome sequencing and annotation.</title>
        <authorList>
            <consortium name="The Broad Institute Genomics Platform"/>
            <consortium name="The Broad Institute Genome Sequencing Center for Infectious Disease"/>
            <person name="Wu L."/>
            <person name="Ma J."/>
        </authorList>
    </citation>
    <scope>NUCLEOTIDE SEQUENCE [LARGE SCALE GENOMIC DNA]</scope>
    <source>
        <strain evidence="2">JCM 17440</strain>
    </source>
</reference>
<sequence>MTQFGVDKSGLRNAAKTMDRFSDSASKIRADAHQADVDGLTWGGLGQLVQLPNKYQDLAESIYDSLDDIAEFLGKSSLALDKSAENYHVADEAIIKHLSKVLKNLGEIESG</sequence>